<protein>
    <submittedName>
        <fullName evidence="1">Uncharacterized protein</fullName>
    </submittedName>
</protein>
<dbReference type="EMBL" id="KN831966">
    <property type="protein sequence ID" value="KIO05520.1"/>
    <property type="molecule type" value="Genomic_DNA"/>
</dbReference>
<dbReference type="InParanoid" id="A0A0C3NXF0"/>
<accession>A0A0C3NXF0</accession>
<keyword evidence="2" id="KW-1185">Reference proteome</keyword>
<reference evidence="2" key="2">
    <citation type="submission" date="2015-01" db="EMBL/GenBank/DDBJ databases">
        <title>Evolutionary Origins and Diversification of the Mycorrhizal Mutualists.</title>
        <authorList>
            <consortium name="DOE Joint Genome Institute"/>
            <consortium name="Mycorrhizal Genomics Consortium"/>
            <person name="Kohler A."/>
            <person name="Kuo A."/>
            <person name="Nagy L.G."/>
            <person name="Floudas D."/>
            <person name="Copeland A."/>
            <person name="Barry K.W."/>
            <person name="Cichocki N."/>
            <person name="Veneault-Fourrey C."/>
            <person name="LaButti K."/>
            <person name="Lindquist E.A."/>
            <person name="Lipzen A."/>
            <person name="Lundell T."/>
            <person name="Morin E."/>
            <person name="Murat C."/>
            <person name="Riley R."/>
            <person name="Ohm R."/>
            <person name="Sun H."/>
            <person name="Tunlid A."/>
            <person name="Henrissat B."/>
            <person name="Grigoriev I.V."/>
            <person name="Hibbett D.S."/>
            <person name="Martin F."/>
        </authorList>
    </citation>
    <scope>NUCLEOTIDE SEQUENCE [LARGE SCALE GENOMIC DNA]</scope>
    <source>
        <strain evidence="2">Marx 270</strain>
    </source>
</reference>
<dbReference type="AlphaFoldDB" id="A0A0C3NXF0"/>
<proteinExistence type="predicted"/>
<name>A0A0C3NXF0_PISTI</name>
<gene>
    <name evidence="1" type="ORF">M404DRAFT_999701</name>
</gene>
<evidence type="ECO:0000313" key="1">
    <source>
        <dbReference type="EMBL" id="KIO05520.1"/>
    </source>
</evidence>
<organism evidence="1 2">
    <name type="scientific">Pisolithus tinctorius Marx 270</name>
    <dbReference type="NCBI Taxonomy" id="870435"/>
    <lineage>
        <taxon>Eukaryota</taxon>
        <taxon>Fungi</taxon>
        <taxon>Dikarya</taxon>
        <taxon>Basidiomycota</taxon>
        <taxon>Agaricomycotina</taxon>
        <taxon>Agaricomycetes</taxon>
        <taxon>Agaricomycetidae</taxon>
        <taxon>Boletales</taxon>
        <taxon>Sclerodermatineae</taxon>
        <taxon>Pisolithaceae</taxon>
        <taxon>Pisolithus</taxon>
    </lineage>
</organism>
<sequence>MMKYDKGRGLFFAFCCHPCPGPSLHNRAHAPNRRGRSFTPLDQLSLSGKLREDTCRIWSLRPLQ</sequence>
<dbReference type="Proteomes" id="UP000054217">
    <property type="component" value="Unassembled WGS sequence"/>
</dbReference>
<reference evidence="1 2" key="1">
    <citation type="submission" date="2014-04" db="EMBL/GenBank/DDBJ databases">
        <authorList>
            <consortium name="DOE Joint Genome Institute"/>
            <person name="Kuo A."/>
            <person name="Kohler A."/>
            <person name="Costa M.D."/>
            <person name="Nagy L.G."/>
            <person name="Floudas D."/>
            <person name="Copeland A."/>
            <person name="Barry K.W."/>
            <person name="Cichocki N."/>
            <person name="Veneault-Fourrey C."/>
            <person name="LaButti K."/>
            <person name="Lindquist E.A."/>
            <person name="Lipzen A."/>
            <person name="Lundell T."/>
            <person name="Morin E."/>
            <person name="Murat C."/>
            <person name="Sun H."/>
            <person name="Tunlid A."/>
            <person name="Henrissat B."/>
            <person name="Grigoriev I.V."/>
            <person name="Hibbett D.S."/>
            <person name="Martin F."/>
            <person name="Nordberg H.P."/>
            <person name="Cantor M.N."/>
            <person name="Hua S.X."/>
        </authorList>
    </citation>
    <scope>NUCLEOTIDE SEQUENCE [LARGE SCALE GENOMIC DNA]</scope>
    <source>
        <strain evidence="1 2">Marx 270</strain>
    </source>
</reference>
<evidence type="ECO:0000313" key="2">
    <source>
        <dbReference type="Proteomes" id="UP000054217"/>
    </source>
</evidence>
<dbReference type="HOGENOM" id="CLU_2868603_0_0_1"/>